<keyword evidence="1" id="KW-0732">Signal</keyword>
<evidence type="ECO:0000313" key="2">
    <source>
        <dbReference type="EMBL" id="MQW69703.1"/>
    </source>
</evidence>
<reference evidence="3" key="2">
    <citation type="submission" date="2017-04" db="EMBL/GenBank/DDBJ databases">
        <authorList>
            <person name="Porter S."/>
            <person name="Friesen M.L."/>
            <person name="Faber-Hammond J."/>
        </authorList>
    </citation>
    <scope>NUCLEOTIDE SEQUENCE</scope>
    <source>
        <strain evidence="3">Str16</strain>
    </source>
</reference>
<dbReference type="OMA" id="ACGNTAY"/>
<dbReference type="RefSeq" id="WP_011975916.1">
    <property type="nucleotide sequence ID" value="NZ_ATYC01000022.1"/>
</dbReference>
<dbReference type="AlphaFoldDB" id="A0A6G1WJ64"/>
<name>A0A6G1WJ64_9HYPH</name>
<evidence type="ECO:0000313" key="4">
    <source>
        <dbReference type="Proteomes" id="UP001190825"/>
    </source>
</evidence>
<evidence type="ECO:0000313" key="3">
    <source>
        <dbReference type="EMBL" id="PLU06062.1"/>
    </source>
</evidence>
<sequence length="50" mass="5119">MPNTVIASLCIVLIVASSCANTAHGFREDSAQTGHAVDRATHRVLGAGAQ</sequence>
<evidence type="ECO:0000256" key="1">
    <source>
        <dbReference type="SAM" id="SignalP"/>
    </source>
</evidence>
<dbReference type="EMBL" id="WISB01000074">
    <property type="protein sequence ID" value="MQW69703.1"/>
    <property type="molecule type" value="Genomic_DNA"/>
</dbReference>
<dbReference type="EMBL" id="NBUC01000055">
    <property type="protein sequence ID" value="PLU06062.1"/>
    <property type="molecule type" value="Genomic_DNA"/>
</dbReference>
<comment type="caution">
    <text evidence="2">The sequence shown here is derived from an EMBL/GenBank/DDBJ whole genome shotgun (WGS) entry which is preliminary data.</text>
</comment>
<gene>
    <name evidence="3" type="ORF">BMJ33_07350</name>
    <name evidence="2" type="ORF">GHJ91_11175</name>
</gene>
<feature type="signal peptide" evidence="1">
    <location>
        <begin position="1"/>
        <end position="22"/>
    </location>
</feature>
<dbReference type="Proteomes" id="UP001190825">
    <property type="component" value="Unassembled WGS sequence"/>
</dbReference>
<proteinExistence type="predicted"/>
<organism evidence="2">
    <name type="scientific">Sinorhizobium medicae</name>
    <dbReference type="NCBI Taxonomy" id="110321"/>
    <lineage>
        <taxon>Bacteria</taxon>
        <taxon>Pseudomonadati</taxon>
        <taxon>Pseudomonadota</taxon>
        <taxon>Alphaproteobacteria</taxon>
        <taxon>Hyphomicrobiales</taxon>
        <taxon>Rhizobiaceae</taxon>
        <taxon>Sinorhizobium/Ensifer group</taxon>
        <taxon>Sinorhizobium</taxon>
    </lineage>
</organism>
<reference evidence="3 4" key="3">
    <citation type="journal article" date="2018" name="FEMS Microbiol. Ecol.">
        <title>Co-invading symbiotic mutualists of Medicago polymorpha retain high ancestral diversity and contain diverse accessory genomes.</title>
        <authorList>
            <person name="Porter S.S."/>
            <person name="Faber-Hammond J.J."/>
            <person name="Friesen M.L."/>
        </authorList>
    </citation>
    <scope>NUCLEOTIDE SEQUENCE [LARGE SCALE GENOMIC DNA]</scope>
    <source>
        <strain evidence="3 4">Str16</strain>
    </source>
</reference>
<feature type="chain" id="PRO_5026043660" evidence="1">
    <location>
        <begin position="23"/>
        <end position="50"/>
    </location>
</feature>
<reference evidence="2" key="1">
    <citation type="journal article" date="2013" name="Genome Biol.">
        <title>Comparative genomics of the core and accessory genomes of 48 Sinorhizobium strains comprising five genospecies.</title>
        <authorList>
            <person name="Sugawara M."/>
            <person name="Epstein B."/>
            <person name="Badgley B.D."/>
            <person name="Unno T."/>
            <person name="Xu L."/>
            <person name="Reese J."/>
            <person name="Gyaneshwar P."/>
            <person name="Denny R."/>
            <person name="Mudge J."/>
            <person name="Bharti A.K."/>
            <person name="Farmer A.D."/>
            <person name="May G.D."/>
            <person name="Woodward J.E."/>
            <person name="Medigue C."/>
            <person name="Vallenet D."/>
            <person name="Lajus A."/>
            <person name="Rouy Z."/>
            <person name="Martinez-Vaz B."/>
            <person name="Tiffin P."/>
            <person name="Young N.D."/>
            <person name="Sadowsky M.J."/>
        </authorList>
    </citation>
    <scope>NUCLEOTIDE SEQUENCE</scope>
    <source>
        <strain evidence="2">M1</strain>
    </source>
</reference>
<keyword evidence="4" id="KW-1185">Reference proteome</keyword>
<dbReference type="GeneID" id="61613597"/>
<accession>A0A6G1WJ64</accession>
<protein>
    <submittedName>
        <fullName evidence="2">Entericidin</fullName>
    </submittedName>
</protein>